<evidence type="ECO:0008006" key="2">
    <source>
        <dbReference type="Google" id="ProtNLM"/>
    </source>
</evidence>
<proteinExistence type="predicted"/>
<accession>A0A0F9WGC2</accession>
<sequence>MSHPAADIFRRAAELNEQDQRRRGNTLWLEDDHEVIVAGDVHGQRKLLARIIAHAALSANAGRILVLQELIHGDLDPATGKDRSVDLLLRSARLRLAHPEQVLFVMSNHTLAQVTGGEISKDGRGVCKQFATDTVSAFAEGGDDVLAATLTFLRSMPLAIRCRNGVFIAHSIPSPQRMDLAGVDILDRVSCDEDLHRGGGVYEWTWGRNQTPEQIDALAETLGVSFFLLSHRPVDGSYELLCDCAAAITSDSLRGCIVSFRTDTPFTADDLPTAARLLGALGSGA</sequence>
<dbReference type="Gene3D" id="3.60.21.10">
    <property type="match status" value="1"/>
</dbReference>
<comment type="caution">
    <text evidence="1">The sequence shown here is derived from an EMBL/GenBank/DDBJ whole genome shotgun (WGS) entry which is preliminary data.</text>
</comment>
<protein>
    <recommendedName>
        <fullName evidence="2">Calcineurin-like phosphoesterase domain-containing protein</fullName>
    </recommendedName>
</protein>
<dbReference type="AlphaFoldDB" id="A0A0F9WGC2"/>
<name>A0A0F9WGC2_9ZZZZ</name>
<gene>
    <name evidence="1" type="ORF">LCGC14_0284460</name>
</gene>
<organism evidence="1">
    <name type="scientific">marine sediment metagenome</name>
    <dbReference type="NCBI Taxonomy" id="412755"/>
    <lineage>
        <taxon>unclassified sequences</taxon>
        <taxon>metagenomes</taxon>
        <taxon>ecological metagenomes</taxon>
    </lineage>
</organism>
<evidence type="ECO:0000313" key="1">
    <source>
        <dbReference type="EMBL" id="KKN84921.1"/>
    </source>
</evidence>
<dbReference type="SUPFAM" id="SSF56300">
    <property type="entry name" value="Metallo-dependent phosphatases"/>
    <property type="match status" value="1"/>
</dbReference>
<reference evidence="1" key="1">
    <citation type="journal article" date="2015" name="Nature">
        <title>Complex archaea that bridge the gap between prokaryotes and eukaryotes.</title>
        <authorList>
            <person name="Spang A."/>
            <person name="Saw J.H."/>
            <person name="Jorgensen S.L."/>
            <person name="Zaremba-Niedzwiedzka K."/>
            <person name="Martijn J."/>
            <person name="Lind A.E."/>
            <person name="van Eijk R."/>
            <person name="Schleper C."/>
            <person name="Guy L."/>
            <person name="Ettema T.J."/>
        </authorList>
    </citation>
    <scope>NUCLEOTIDE SEQUENCE</scope>
</reference>
<dbReference type="EMBL" id="LAZR01000165">
    <property type="protein sequence ID" value="KKN84921.1"/>
    <property type="molecule type" value="Genomic_DNA"/>
</dbReference>
<dbReference type="InterPro" id="IPR029052">
    <property type="entry name" value="Metallo-depent_PP-like"/>
</dbReference>